<evidence type="ECO:0000313" key="2">
    <source>
        <dbReference type="EMBL" id="ADE76647.1"/>
    </source>
</evidence>
<keyword evidence="1" id="KW-0812">Transmembrane</keyword>
<reference evidence="2" key="1">
    <citation type="submission" date="2010-04" db="EMBL/GenBank/DDBJ databases">
        <authorList>
            <person name="Reid K.E."/>
            <person name="Liao N."/>
            <person name="Chan S."/>
            <person name="Docking R."/>
            <person name="Taylor G."/>
            <person name="Moore R."/>
            <person name="Mayo M."/>
            <person name="Munro S."/>
            <person name="King J."/>
            <person name="Yanchuk A."/>
            <person name="Holt R."/>
            <person name="Jones S."/>
            <person name="Marra M."/>
            <person name="Ritland C.E."/>
            <person name="Ritland K."/>
            <person name="Bohlmann J."/>
        </authorList>
    </citation>
    <scope>NUCLEOTIDE SEQUENCE</scope>
    <source>
        <tissue evidence="2">Bud</tissue>
    </source>
</reference>
<name>D5AAS8_PICSI</name>
<evidence type="ECO:0000256" key="1">
    <source>
        <dbReference type="SAM" id="Phobius"/>
    </source>
</evidence>
<protein>
    <submittedName>
        <fullName evidence="2">Uncharacterized protein</fullName>
    </submittedName>
</protein>
<dbReference type="EMBL" id="BT123319">
    <property type="protein sequence ID" value="ADE76647.1"/>
    <property type="molecule type" value="mRNA"/>
</dbReference>
<accession>D5AAS8</accession>
<sequence length="96" mass="10290">MLVQRWSFPLGWPRICALETLSQSITQLSITIVSASVGFSAVFTKASIASRCSPPLSCFCVLISFIRASIAFVSLTAIIIVSASSALFIKASSIFR</sequence>
<feature type="transmembrane region" description="Helical" evidence="1">
    <location>
        <begin position="56"/>
        <end position="89"/>
    </location>
</feature>
<keyword evidence="1" id="KW-0472">Membrane</keyword>
<organism evidence="2">
    <name type="scientific">Picea sitchensis</name>
    <name type="common">Sitka spruce</name>
    <name type="synonym">Pinus sitchensis</name>
    <dbReference type="NCBI Taxonomy" id="3332"/>
    <lineage>
        <taxon>Eukaryota</taxon>
        <taxon>Viridiplantae</taxon>
        <taxon>Streptophyta</taxon>
        <taxon>Embryophyta</taxon>
        <taxon>Tracheophyta</taxon>
        <taxon>Spermatophyta</taxon>
        <taxon>Pinopsida</taxon>
        <taxon>Pinidae</taxon>
        <taxon>Conifers I</taxon>
        <taxon>Pinales</taxon>
        <taxon>Pinaceae</taxon>
        <taxon>Picea</taxon>
    </lineage>
</organism>
<keyword evidence="1" id="KW-1133">Transmembrane helix</keyword>
<dbReference type="AlphaFoldDB" id="D5AAS8"/>
<proteinExistence type="evidence at transcript level"/>